<dbReference type="AlphaFoldDB" id="A0A7M3M9M1"/>
<accession>A0A7M3M9M1</accession>
<feature type="non-terminal residue" evidence="1">
    <location>
        <position position="1"/>
    </location>
</feature>
<sequence length="89" mass="10148">RSWHGLHFFCSMEFVATLANDIPISIQHLDHQIVVLAEVEDNLISSLENTLVDSTDRSPNLFLTFGTIYASRHKGITYHLPTCSRNLMF</sequence>
<evidence type="ECO:0000313" key="2">
    <source>
        <dbReference type="Proteomes" id="UP000448292"/>
    </source>
</evidence>
<dbReference type="EMBL" id="QMIE01000177">
    <property type="protein sequence ID" value="TVM08109.1"/>
    <property type="molecule type" value="Genomic_DNA"/>
</dbReference>
<reference evidence="1 2" key="1">
    <citation type="submission" date="2018-06" db="EMBL/GenBank/DDBJ databases">
        <title>Complete genome of Desulfovibrio indonesiensis P37SLT.</title>
        <authorList>
            <person name="Crispim J.S."/>
            <person name="Vidigal P.M.P."/>
            <person name="Silva L.C.F."/>
            <person name="Laguardia C.N."/>
            <person name="Araujo L.C."/>
            <person name="Dias R.S."/>
            <person name="Sousa M.P."/>
            <person name="Paula S.O."/>
            <person name="Silva C."/>
        </authorList>
    </citation>
    <scope>NUCLEOTIDE SEQUENCE [LARGE SCALE GENOMIC DNA]</scope>
    <source>
        <strain evidence="1 2">P37SLT</strain>
    </source>
</reference>
<gene>
    <name evidence="1" type="ORF">DPQ33_19215</name>
</gene>
<proteinExistence type="predicted"/>
<name>A0A7M3M9M1_9BACT</name>
<protein>
    <submittedName>
        <fullName evidence="1">Uncharacterized protein</fullName>
    </submittedName>
</protein>
<keyword evidence="2" id="KW-1185">Reference proteome</keyword>
<organism evidence="1 2">
    <name type="scientific">Oceanidesulfovibrio indonesiensis</name>
    <dbReference type="NCBI Taxonomy" id="54767"/>
    <lineage>
        <taxon>Bacteria</taxon>
        <taxon>Pseudomonadati</taxon>
        <taxon>Thermodesulfobacteriota</taxon>
        <taxon>Desulfovibrionia</taxon>
        <taxon>Desulfovibrionales</taxon>
        <taxon>Desulfovibrionaceae</taxon>
        <taxon>Oceanidesulfovibrio</taxon>
    </lineage>
</organism>
<dbReference type="Proteomes" id="UP000448292">
    <property type="component" value="Unassembled WGS sequence"/>
</dbReference>
<evidence type="ECO:0000313" key="1">
    <source>
        <dbReference type="EMBL" id="TVM08109.1"/>
    </source>
</evidence>
<comment type="caution">
    <text evidence="1">The sequence shown here is derived from an EMBL/GenBank/DDBJ whole genome shotgun (WGS) entry which is preliminary data.</text>
</comment>